<evidence type="ECO:0000256" key="11">
    <source>
        <dbReference type="SAM" id="MobiDB-lite"/>
    </source>
</evidence>
<dbReference type="InterPro" id="IPR001806">
    <property type="entry name" value="Small_GTPase"/>
</dbReference>
<dbReference type="InterPro" id="IPR005225">
    <property type="entry name" value="Small_GTP-bd"/>
</dbReference>
<dbReference type="PROSITE" id="PS51419">
    <property type="entry name" value="RAB"/>
    <property type="match status" value="1"/>
</dbReference>
<dbReference type="InterPro" id="IPR020849">
    <property type="entry name" value="Small_GTPase_Ras-type"/>
</dbReference>
<evidence type="ECO:0000256" key="9">
    <source>
        <dbReference type="ARBA" id="ARBA00023288"/>
    </source>
</evidence>
<comment type="caution">
    <text evidence="12">The sequence shown here is derived from an EMBL/GenBank/DDBJ whole genome shotgun (WGS) entry which is preliminary data.</text>
</comment>
<dbReference type="GO" id="GO:0012505">
    <property type="term" value="C:endomembrane system"/>
    <property type="evidence" value="ECO:0007669"/>
    <property type="project" value="UniProtKB-SubCell"/>
</dbReference>
<keyword evidence="8" id="KW-0472">Membrane</keyword>
<dbReference type="Pfam" id="PF00071">
    <property type="entry name" value="Ras"/>
    <property type="match status" value="1"/>
</dbReference>
<dbReference type="EMBL" id="VIIS01002211">
    <property type="protein sequence ID" value="KAF0287094.1"/>
    <property type="molecule type" value="Genomic_DNA"/>
</dbReference>
<sequence length="243" mass="27476">MAGRLGDVTGDMPQLTHADGARAPRPGRGRLRVYKVVVLGEGGVGKSALVLQFVSHNFIEYHDPTIEDAYQQQAVIDGEPALLDILDTAGQVEFTAMKEQYMRCGEGFIICYSICDRRSFEQVAEYRRLLSRVRAADDVPLVIVGCKLDLDSHRKVLTEEGRDLARQLNAPFFETSAAYRRFVDDSFHALVRIIRKQERDKDEVGARAAERSRARREAGPISLVYLVWYLSRLRVGNQMVIYI</sequence>
<keyword evidence="6" id="KW-0378">Hydrolase</keyword>
<comment type="subcellular location">
    <subcellularLocation>
        <location evidence="1">Cell membrane</location>
    </subcellularLocation>
    <subcellularLocation>
        <location evidence="10">Endomembrane system</location>
        <topology evidence="10">Lipid-anchor</topology>
        <orientation evidence="10">Cytoplasmic side</orientation>
    </subcellularLocation>
</comment>
<dbReference type="FunFam" id="3.40.50.300:FF:000343">
    <property type="entry name" value="Ras family gtpase"/>
    <property type="match status" value="1"/>
</dbReference>
<proteinExistence type="predicted"/>
<dbReference type="SMART" id="SM00173">
    <property type="entry name" value="RAS"/>
    <property type="match status" value="1"/>
</dbReference>
<keyword evidence="9" id="KW-0449">Lipoprotein</keyword>
<evidence type="ECO:0000313" key="13">
    <source>
        <dbReference type="Proteomes" id="UP000440578"/>
    </source>
</evidence>
<dbReference type="PRINTS" id="PR00449">
    <property type="entry name" value="RASTRNSFRMNG"/>
</dbReference>
<name>A0A6A4V694_AMPAM</name>
<dbReference type="NCBIfam" id="TIGR00231">
    <property type="entry name" value="small_GTP"/>
    <property type="match status" value="1"/>
</dbReference>
<protein>
    <recommendedName>
        <fullName evidence="2">small monomeric GTPase</fullName>
        <ecNumber evidence="2">3.6.5.2</ecNumber>
    </recommendedName>
</protein>
<evidence type="ECO:0000256" key="3">
    <source>
        <dbReference type="ARBA" id="ARBA00022475"/>
    </source>
</evidence>
<accession>A0A6A4V694</accession>
<dbReference type="Proteomes" id="UP000440578">
    <property type="component" value="Unassembled WGS sequence"/>
</dbReference>
<dbReference type="Gene3D" id="3.40.50.300">
    <property type="entry name" value="P-loop containing nucleotide triphosphate hydrolases"/>
    <property type="match status" value="1"/>
</dbReference>
<dbReference type="GO" id="GO:0007165">
    <property type="term" value="P:signal transduction"/>
    <property type="evidence" value="ECO:0007669"/>
    <property type="project" value="InterPro"/>
</dbReference>
<keyword evidence="4" id="KW-0488">Methylation</keyword>
<evidence type="ECO:0000256" key="10">
    <source>
        <dbReference type="ARBA" id="ARBA00046278"/>
    </source>
</evidence>
<evidence type="ECO:0000256" key="5">
    <source>
        <dbReference type="ARBA" id="ARBA00022741"/>
    </source>
</evidence>
<dbReference type="AlphaFoldDB" id="A0A6A4V694"/>
<keyword evidence="7" id="KW-0342">GTP-binding</keyword>
<gene>
    <name evidence="12" type="primary">Rit1</name>
    <name evidence="12" type="ORF">FJT64_014404</name>
</gene>
<evidence type="ECO:0000256" key="6">
    <source>
        <dbReference type="ARBA" id="ARBA00022801"/>
    </source>
</evidence>
<keyword evidence="5" id="KW-0547">Nucleotide-binding</keyword>
<dbReference type="OrthoDB" id="5976022at2759"/>
<dbReference type="PROSITE" id="PS51421">
    <property type="entry name" value="RAS"/>
    <property type="match status" value="1"/>
</dbReference>
<dbReference type="GO" id="GO:0003925">
    <property type="term" value="F:G protein activity"/>
    <property type="evidence" value="ECO:0007669"/>
    <property type="project" value="UniProtKB-EC"/>
</dbReference>
<evidence type="ECO:0000256" key="7">
    <source>
        <dbReference type="ARBA" id="ARBA00023134"/>
    </source>
</evidence>
<dbReference type="GO" id="GO:0005886">
    <property type="term" value="C:plasma membrane"/>
    <property type="evidence" value="ECO:0007669"/>
    <property type="project" value="UniProtKB-SubCell"/>
</dbReference>
<organism evidence="12 13">
    <name type="scientific">Amphibalanus amphitrite</name>
    <name type="common">Striped barnacle</name>
    <name type="synonym">Balanus amphitrite</name>
    <dbReference type="NCBI Taxonomy" id="1232801"/>
    <lineage>
        <taxon>Eukaryota</taxon>
        <taxon>Metazoa</taxon>
        <taxon>Ecdysozoa</taxon>
        <taxon>Arthropoda</taxon>
        <taxon>Crustacea</taxon>
        <taxon>Multicrustacea</taxon>
        <taxon>Cirripedia</taxon>
        <taxon>Thoracica</taxon>
        <taxon>Thoracicalcarea</taxon>
        <taxon>Balanomorpha</taxon>
        <taxon>Balanoidea</taxon>
        <taxon>Balanidae</taxon>
        <taxon>Amphibalaninae</taxon>
        <taxon>Amphibalanus</taxon>
    </lineage>
</organism>
<dbReference type="PANTHER" id="PTHR24070">
    <property type="entry name" value="RAS, DI-RAS, AND RHEB FAMILY MEMBERS OF SMALL GTPASE SUPERFAMILY"/>
    <property type="match status" value="1"/>
</dbReference>
<feature type="region of interest" description="Disordered" evidence="11">
    <location>
        <begin position="1"/>
        <end position="26"/>
    </location>
</feature>
<evidence type="ECO:0000256" key="4">
    <source>
        <dbReference type="ARBA" id="ARBA00022481"/>
    </source>
</evidence>
<evidence type="ECO:0000256" key="2">
    <source>
        <dbReference type="ARBA" id="ARBA00011984"/>
    </source>
</evidence>
<reference evidence="12 13" key="1">
    <citation type="submission" date="2019-07" db="EMBL/GenBank/DDBJ databases">
        <title>Draft genome assembly of a fouling barnacle, Amphibalanus amphitrite (Darwin, 1854): The first reference genome for Thecostraca.</title>
        <authorList>
            <person name="Kim W."/>
        </authorList>
    </citation>
    <scope>NUCLEOTIDE SEQUENCE [LARGE SCALE GENOMIC DNA]</scope>
    <source>
        <strain evidence="12">SNU_AA5</strain>
        <tissue evidence="12">Soma without cirri and trophi</tissue>
    </source>
</reference>
<dbReference type="SUPFAM" id="SSF52540">
    <property type="entry name" value="P-loop containing nucleoside triphosphate hydrolases"/>
    <property type="match status" value="1"/>
</dbReference>
<dbReference type="EC" id="3.6.5.2" evidence="2"/>
<keyword evidence="3" id="KW-1003">Cell membrane</keyword>
<keyword evidence="13" id="KW-1185">Reference proteome</keyword>
<evidence type="ECO:0000256" key="1">
    <source>
        <dbReference type="ARBA" id="ARBA00004236"/>
    </source>
</evidence>
<dbReference type="SMART" id="SM00174">
    <property type="entry name" value="RHO"/>
    <property type="match status" value="1"/>
</dbReference>
<dbReference type="InterPro" id="IPR027417">
    <property type="entry name" value="P-loop_NTPase"/>
</dbReference>
<evidence type="ECO:0000256" key="8">
    <source>
        <dbReference type="ARBA" id="ARBA00023136"/>
    </source>
</evidence>
<dbReference type="GO" id="GO:0005525">
    <property type="term" value="F:GTP binding"/>
    <property type="evidence" value="ECO:0007669"/>
    <property type="project" value="UniProtKB-KW"/>
</dbReference>
<evidence type="ECO:0000313" key="12">
    <source>
        <dbReference type="EMBL" id="KAF0287094.1"/>
    </source>
</evidence>
<dbReference type="SMART" id="SM00175">
    <property type="entry name" value="RAB"/>
    <property type="match status" value="1"/>
</dbReference>